<proteinExistence type="predicted"/>
<keyword evidence="2" id="KW-1185">Reference proteome</keyword>
<organism evidence="1 2">
    <name type="scientific">Vibrio variabilis</name>
    <dbReference type="NCBI Taxonomy" id="990271"/>
    <lineage>
        <taxon>Bacteria</taxon>
        <taxon>Pseudomonadati</taxon>
        <taxon>Pseudomonadota</taxon>
        <taxon>Gammaproteobacteria</taxon>
        <taxon>Vibrionales</taxon>
        <taxon>Vibrionaceae</taxon>
        <taxon>Vibrio</taxon>
    </lineage>
</organism>
<evidence type="ECO:0000313" key="2">
    <source>
        <dbReference type="Proteomes" id="UP000029223"/>
    </source>
</evidence>
<sequence length="39" mass="4141">MISQGSLCPFCGLIISMPPELDPICLGCGKNVLDDEESD</sequence>
<name>A0ABQ0JJH2_9VIBR</name>
<gene>
    <name evidence="1" type="ORF">JCM19239_2137</name>
</gene>
<protein>
    <submittedName>
        <fullName evidence="1">Uncharacterized protein</fullName>
    </submittedName>
</protein>
<accession>A0ABQ0JJH2</accession>
<evidence type="ECO:0000313" key="1">
    <source>
        <dbReference type="EMBL" id="GAL28896.1"/>
    </source>
</evidence>
<comment type="caution">
    <text evidence="1">The sequence shown here is derived from an EMBL/GenBank/DDBJ whole genome shotgun (WGS) entry which is preliminary data.</text>
</comment>
<dbReference type="EMBL" id="BBMS01000052">
    <property type="protein sequence ID" value="GAL28896.1"/>
    <property type="molecule type" value="Genomic_DNA"/>
</dbReference>
<dbReference type="Proteomes" id="UP000029223">
    <property type="component" value="Unassembled WGS sequence"/>
</dbReference>
<reference evidence="2" key="1">
    <citation type="submission" date="2014-09" db="EMBL/GenBank/DDBJ databases">
        <title>Vibrio variabilis JCM 19239. (C206) whole genome shotgun sequence.</title>
        <authorList>
            <person name="Sawabe T."/>
            <person name="Meirelles P."/>
            <person name="Nakanishi M."/>
            <person name="Sayaka M."/>
            <person name="Hattori M."/>
            <person name="Ohkuma M."/>
        </authorList>
    </citation>
    <scope>NUCLEOTIDE SEQUENCE [LARGE SCALE GENOMIC DNA]</scope>
    <source>
        <strain evidence="2">JCM 19239</strain>
    </source>
</reference>